<dbReference type="EMBL" id="RXNR01000008">
    <property type="protein sequence ID" value="RTQ95063.1"/>
    <property type="molecule type" value="Genomic_DNA"/>
</dbReference>
<accession>A0A3S0KL68</accession>
<reference evidence="3 4" key="1">
    <citation type="submission" date="2018-12" db="EMBL/GenBank/DDBJ databases">
        <authorList>
            <person name="Yu L."/>
        </authorList>
    </citation>
    <scope>NUCLEOTIDE SEQUENCE [LARGE SCALE GENOMIC DNA]</scope>
    <source>
        <strain evidence="3 4">S5H2222</strain>
    </source>
</reference>
<evidence type="ECO:0000259" key="2">
    <source>
        <dbReference type="Pfam" id="PF11997"/>
    </source>
</evidence>
<sequence>MKICIIAEGSYPYVTGGVSSWIQTIITNMPEHQFIIYSIGAEKKAKGNYKYQLPANVIQVEEVFLDDFAEEEDKWGRTYKLTNEERKALKSLIDSNQPDWETLLSMFSGNKIDSAINFLKSRDFFDIVHEICLEKYDQVPFTDMFWSIRSMVLPLFLCIKHPLPQADLYHSVSTGYAGVLGSLGKYMNRKPFVLTEHGIYTREREEEIIKAQWVKGYFKDLWIQYFYNLSNCAYKHADKVVTLFQKNKEIQIELGCSPNKIVIIPNGVNREDYIDLPKRGYRNRGELYIGAIVRVVPIKDIKTMLQSFAIVKQELPNAKFFIMGPTDEDEEYYNECIQLIESLQIEDVFFTGEVNVKEYINLMDVLVLSSISEGQPLVLLEGMVCGIPFVATDVGNCKGILLGELDDLGEAGIVVPVMQYTEMARAIIQLCQDEQKRQLMGEIGKRRVGLFYTKRSFIKRYQKLYEEMVKSVWQE</sequence>
<dbReference type="Pfam" id="PF11997">
    <property type="entry name" value="DUF3492"/>
    <property type="match status" value="1"/>
</dbReference>
<organism evidence="3 4">
    <name type="scientific">Lysinibacillus telephonicus</name>
    <dbReference type="NCBI Taxonomy" id="1714840"/>
    <lineage>
        <taxon>Bacteria</taxon>
        <taxon>Bacillati</taxon>
        <taxon>Bacillota</taxon>
        <taxon>Bacilli</taxon>
        <taxon>Bacillales</taxon>
        <taxon>Bacillaceae</taxon>
        <taxon>Lysinibacillus</taxon>
    </lineage>
</organism>
<dbReference type="PANTHER" id="PTHR12526:SF608">
    <property type="entry name" value="PELF"/>
    <property type="match status" value="1"/>
</dbReference>
<feature type="domain" description="Glycosyl transferase family 1" evidence="1">
    <location>
        <begin position="283"/>
        <end position="446"/>
    </location>
</feature>
<dbReference type="InterPro" id="IPR001296">
    <property type="entry name" value="Glyco_trans_1"/>
</dbReference>
<gene>
    <name evidence="3" type="ORF">EKG35_04105</name>
</gene>
<dbReference type="Gene3D" id="3.40.50.2000">
    <property type="entry name" value="Glycogen Phosphorylase B"/>
    <property type="match status" value="2"/>
</dbReference>
<dbReference type="InterPro" id="IPR047691">
    <property type="entry name" value="PelF-like"/>
</dbReference>
<evidence type="ECO:0000313" key="3">
    <source>
        <dbReference type="EMBL" id="RTQ95063.1"/>
    </source>
</evidence>
<dbReference type="Pfam" id="PF00534">
    <property type="entry name" value="Glycos_transf_1"/>
    <property type="match status" value="1"/>
</dbReference>
<comment type="caution">
    <text evidence="3">The sequence shown here is derived from an EMBL/GenBank/DDBJ whole genome shotgun (WGS) entry which is preliminary data.</text>
</comment>
<dbReference type="AlphaFoldDB" id="A0A3S0KL68"/>
<proteinExistence type="predicted"/>
<evidence type="ECO:0000313" key="4">
    <source>
        <dbReference type="Proteomes" id="UP000276349"/>
    </source>
</evidence>
<dbReference type="Proteomes" id="UP000276349">
    <property type="component" value="Unassembled WGS sequence"/>
</dbReference>
<dbReference type="RefSeq" id="WP_126293125.1">
    <property type="nucleotide sequence ID" value="NZ_CP155468.1"/>
</dbReference>
<name>A0A3S0KL68_9BACI</name>
<evidence type="ECO:0000259" key="1">
    <source>
        <dbReference type="Pfam" id="PF00534"/>
    </source>
</evidence>
<dbReference type="InterPro" id="IPR022622">
    <property type="entry name" value="DUF3492"/>
</dbReference>
<dbReference type="OrthoDB" id="9772485at2"/>
<dbReference type="PANTHER" id="PTHR12526">
    <property type="entry name" value="GLYCOSYLTRANSFERASE"/>
    <property type="match status" value="1"/>
</dbReference>
<dbReference type="GO" id="GO:0016757">
    <property type="term" value="F:glycosyltransferase activity"/>
    <property type="evidence" value="ECO:0007669"/>
    <property type="project" value="InterPro"/>
</dbReference>
<keyword evidence="4" id="KW-1185">Reference proteome</keyword>
<dbReference type="SUPFAM" id="SSF53756">
    <property type="entry name" value="UDP-Glycosyltransferase/glycogen phosphorylase"/>
    <property type="match status" value="1"/>
</dbReference>
<protein>
    <submittedName>
        <fullName evidence="3">DUF3492 domain-containing protein</fullName>
    </submittedName>
</protein>
<dbReference type="NCBIfam" id="NF038011">
    <property type="entry name" value="PelF"/>
    <property type="match status" value="1"/>
</dbReference>
<feature type="domain" description="DUF3492" evidence="2">
    <location>
        <begin position="1"/>
        <end position="258"/>
    </location>
</feature>